<evidence type="ECO:0000313" key="2">
    <source>
        <dbReference type="WBParaSite" id="ES5_v2.g7841.t1"/>
    </source>
</evidence>
<accession>A0AC34GT41</accession>
<dbReference type="WBParaSite" id="ES5_v2.g7841.t1">
    <property type="protein sequence ID" value="ES5_v2.g7841.t1"/>
    <property type="gene ID" value="ES5_v2.g7841"/>
</dbReference>
<name>A0AC34GT41_9BILA</name>
<proteinExistence type="predicted"/>
<dbReference type="Proteomes" id="UP000887579">
    <property type="component" value="Unplaced"/>
</dbReference>
<sequence length="399" mass="46490">MTKMLFKRTIVKTPLLSFVSPTKVIFEENIEFTCVPRTSDNVDYKFHLEDIKGEFEIVKILPKTYSRGDKPVKFEKIKNEFIVVKHDEKQKEELCDFVIYIDAECKKVDFEEVIIRIPYTIFIPDYNLRSLNVYEYLEGTINLPDGLKFTYFVNKSKEDKVEMIVKNEYPVDICDKKPENRSPGWHADIKIFKQEEEADKVADNQDQEDEKDEDSSNDPGFVMLKNDATKRVKKLSLYDVMSDPKYSDVIFTASNEAEVPSYRCILAKYSDCLAKIFEESKKPLPIKINAEEFNEKTIKAALEFCYGKNNAIAGKEIAIYDFADKFCFKKLKEVCLFNIESQLNLENVYEIIKIAYSKDLDSLKELCTDIMRENKAKLDPSQLFKLPRKIGEDLNLFTD</sequence>
<protein>
    <submittedName>
        <fullName evidence="2">BTB domain-containing protein</fullName>
    </submittedName>
</protein>
<evidence type="ECO:0000313" key="1">
    <source>
        <dbReference type="Proteomes" id="UP000887579"/>
    </source>
</evidence>
<organism evidence="1 2">
    <name type="scientific">Panagrolaimus sp. ES5</name>
    <dbReference type="NCBI Taxonomy" id="591445"/>
    <lineage>
        <taxon>Eukaryota</taxon>
        <taxon>Metazoa</taxon>
        <taxon>Ecdysozoa</taxon>
        <taxon>Nematoda</taxon>
        <taxon>Chromadorea</taxon>
        <taxon>Rhabditida</taxon>
        <taxon>Tylenchina</taxon>
        <taxon>Panagrolaimomorpha</taxon>
        <taxon>Panagrolaimoidea</taxon>
        <taxon>Panagrolaimidae</taxon>
        <taxon>Panagrolaimus</taxon>
    </lineage>
</organism>
<reference evidence="2" key="1">
    <citation type="submission" date="2022-11" db="UniProtKB">
        <authorList>
            <consortium name="WormBaseParasite"/>
        </authorList>
    </citation>
    <scope>IDENTIFICATION</scope>
</reference>